<dbReference type="GO" id="GO:0005743">
    <property type="term" value="C:mitochondrial inner membrane"/>
    <property type="evidence" value="ECO:0007669"/>
    <property type="project" value="UniProtKB-SubCell"/>
</dbReference>
<feature type="transmembrane region" description="Helical" evidence="17">
    <location>
        <begin position="183"/>
        <end position="201"/>
    </location>
</feature>
<dbReference type="Pfam" id="PF06455">
    <property type="entry name" value="NADH5_C"/>
    <property type="match status" value="1"/>
</dbReference>
<dbReference type="GeneID" id="68683015"/>
<evidence type="ECO:0000256" key="7">
    <source>
        <dbReference type="ARBA" id="ARBA00022692"/>
    </source>
</evidence>
<protein>
    <recommendedName>
        <fullName evidence="4 17">NADH-ubiquinone oxidoreductase chain 5</fullName>
        <ecNumber evidence="3 17">7.1.1.2</ecNumber>
    </recommendedName>
</protein>
<gene>
    <name evidence="21" type="primary">ND5</name>
</gene>
<evidence type="ECO:0000256" key="13">
    <source>
        <dbReference type="ARBA" id="ARBA00023075"/>
    </source>
</evidence>
<proteinExistence type="inferred from homology"/>
<feature type="domain" description="NADH:quinone oxidoreductase/Mrp antiporter transmembrane" evidence="18">
    <location>
        <begin position="106"/>
        <end position="388"/>
    </location>
</feature>
<feature type="domain" description="NADH-Ubiquinone oxidoreductase (complex I) chain 5 N-terminal" evidence="19">
    <location>
        <begin position="42"/>
        <end position="89"/>
    </location>
</feature>
<evidence type="ECO:0000256" key="4">
    <source>
        <dbReference type="ARBA" id="ARBA00021096"/>
    </source>
</evidence>
<comment type="function">
    <text evidence="17">Core subunit of the mitochondrial membrane respiratory chain NADH dehydrogenase (Complex I) which catalyzes electron transfer from NADH through the respiratory chain, using ubiquinone as an electron acceptor. Essential for the catalytic activity and assembly of complex I.</text>
</comment>
<dbReference type="InterPro" id="IPR003945">
    <property type="entry name" value="NU5C-like"/>
</dbReference>
<dbReference type="CTD" id="4540"/>
<geneLocation type="mitochondrion" evidence="21"/>
<feature type="transmembrane region" description="Helical" evidence="17">
    <location>
        <begin position="48"/>
        <end position="74"/>
    </location>
</feature>
<keyword evidence="15 17" id="KW-0472">Membrane</keyword>
<evidence type="ECO:0000256" key="2">
    <source>
        <dbReference type="ARBA" id="ARBA00004448"/>
    </source>
</evidence>
<evidence type="ECO:0000256" key="16">
    <source>
        <dbReference type="ARBA" id="ARBA00049551"/>
    </source>
</evidence>
<feature type="transmembrane region" description="Helical" evidence="17">
    <location>
        <begin position="111"/>
        <end position="130"/>
    </location>
</feature>
<feature type="transmembrane region" description="Helical" evidence="17">
    <location>
        <begin position="557"/>
        <end position="574"/>
    </location>
</feature>
<dbReference type="InterPro" id="IPR001516">
    <property type="entry name" value="Proton_antipo_N"/>
</dbReference>
<dbReference type="GO" id="GO:0015990">
    <property type="term" value="P:electron transport coupled proton transport"/>
    <property type="evidence" value="ECO:0007669"/>
    <property type="project" value="TreeGrafter"/>
</dbReference>
<feature type="transmembrane region" description="Helical" evidence="17">
    <location>
        <begin position="151"/>
        <end position="171"/>
    </location>
</feature>
<dbReference type="GO" id="GO:0008137">
    <property type="term" value="F:NADH dehydrogenase (ubiquinone) activity"/>
    <property type="evidence" value="ECO:0007669"/>
    <property type="project" value="UniProtKB-EC"/>
</dbReference>
<evidence type="ECO:0000256" key="17">
    <source>
        <dbReference type="RuleBase" id="RU003404"/>
    </source>
</evidence>
<feature type="transmembrane region" description="Helical" evidence="17">
    <location>
        <begin position="490"/>
        <end position="511"/>
    </location>
</feature>
<dbReference type="PANTHER" id="PTHR42829:SF2">
    <property type="entry name" value="NADH-UBIQUINONE OXIDOREDUCTASE CHAIN 5"/>
    <property type="match status" value="1"/>
</dbReference>
<evidence type="ECO:0000256" key="3">
    <source>
        <dbReference type="ARBA" id="ARBA00012944"/>
    </source>
</evidence>
<dbReference type="PANTHER" id="PTHR42829">
    <property type="entry name" value="NADH-UBIQUINONE OXIDOREDUCTASE CHAIN 5"/>
    <property type="match status" value="1"/>
</dbReference>
<dbReference type="EMBL" id="MZ058074">
    <property type="protein sequence ID" value="UDD86567.1"/>
    <property type="molecule type" value="Genomic_DNA"/>
</dbReference>
<keyword evidence="6" id="KW-0679">Respiratory chain</keyword>
<feature type="transmembrane region" description="Helical" evidence="17">
    <location>
        <begin position="303"/>
        <end position="321"/>
    </location>
</feature>
<comment type="similarity">
    <text evidence="17">Belongs to the complex I subunit 5 family.</text>
</comment>
<feature type="domain" description="NADH dehydrogenase subunit 5 C-terminal" evidence="20">
    <location>
        <begin position="392"/>
        <end position="572"/>
    </location>
</feature>
<dbReference type="InterPro" id="IPR010934">
    <property type="entry name" value="NADH_DH_su5_C"/>
</dbReference>
<feature type="transmembrane region" description="Helical" evidence="17">
    <location>
        <begin position="531"/>
        <end position="550"/>
    </location>
</feature>
<feature type="transmembrane region" description="Helical" evidence="17">
    <location>
        <begin position="455"/>
        <end position="478"/>
    </location>
</feature>
<feature type="transmembrane region" description="Helical" evidence="17">
    <location>
        <begin position="213"/>
        <end position="233"/>
    </location>
</feature>
<keyword evidence="10" id="KW-0249">Electron transport</keyword>
<dbReference type="PRINTS" id="PR01434">
    <property type="entry name" value="NADHDHGNASE5"/>
</dbReference>
<reference evidence="21" key="1">
    <citation type="journal article" date="2021" name="Mol. Phylogenet. Evol.">
        <title>Vicariance and Dispersal Events Inferred from Mitochondrial Genomes and Nuclear Genes (18S, 28S) Shaped Global Cryptocercus Distributions.</title>
        <authorList>
            <person name="Che Y."/>
            <person name="Deng W."/>
            <person name="Li W."/>
            <person name="Zhang J."/>
            <person name="Kinjo Y."/>
            <person name="Tokuda G."/>
            <person name="Bourguignon T."/>
            <person name="Lo N."/>
            <person name="Wang Z."/>
        </authorList>
    </citation>
    <scope>NUCLEOTIDE SEQUENCE</scope>
</reference>
<evidence type="ECO:0000259" key="20">
    <source>
        <dbReference type="Pfam" id="PF06455"/>
    </source>
</evidence>
<dbReference type="GO" id="GO:0042773">
    <property type="term" value="P:ATP synthesis coupled electron transport"/>
    <property type="evidence" value="ECO:0007669"/>
    <property type="project" value="InterPro"/>
</dbReference>
<evidence type="ECO:0000313" key="21">
    <source>
        <dbReference type="EMBL" id="UDD86567.1"/>
    </source>
</evidence>
<feature type="transmembrane region" description="Helical" evidence="17">
    <location>
        <begin position="245"/>
        <end position="264"/>
    </location>
</feature>
<feature type="transmembrane region" description="Helical" evidence="17">
    <location>
        <begin position="7"/>
        <end position="28"/>
    </location>
</feature>
<dbReference type="GO" id="GO:0003954">
    <property type="term" value="F:NADH dehydrogenase activity"/>
    <property type="evidence" value="ECO:0007669"/>
    <property type="project" value="TreeGrafter"/>
</dbReference>
<evidence type="ECO:0000256" key="14">
    <source>
        <dbReference type="ARBA" id="ARBA00023128"/>
    </source>
</evidence>
<keyword evidence="14 17" id="KW-0496">Mitochondrion</keyword>
<keyword evidence="12 17" id="KW-0520">NAD</keyword>
<evidence type="ECO:0000256" key="1">
    <source>
        <dbReference type="ARBA" id="ARBA00003257"/>
    </source>
</evidence>
<evidence type="ECO:0000256" key="12">
    <source>
        <dbReference type="ARBA" id="ARBA00023027"/>
    </source>
</evidence>
<evidence type="ECO:0000256" key="15">
    <source>
        <dbReference type="ARBA" id="ARBA00023136"/>
    </source>
</evidence>
<evidence type="ECO:0000256" key="5">
    <source>
        <dbReference type="ARBA" id="ARBA00022448"/>
    </source>
</evidence>
<dbReference type="Pfam" id="PF00361">
    <property type="entry name" value="Proton_antipo_M"/>
    <property type="match status" value="1"/>
</dbReference>
<feature type="transmembrane region" description="Helical" evidence="17">
    <location>
        <begin position="342"/>
        <end position="360"/>
    </location>
</feature>
<dbReference type="AlphaFoldDB" id="A0A8K1KU50"/>
<keyword evidence="13 17" id="KW-0830">Ubiquinone</keyword>
<evidence type="ECO:0000256" key="9">
    <source>
        <dbReference type="ARBA" id="ARBA00022967"/>
    </source>
</evidence>
<comment type="subcellular location">
    <subcellularLocation>
        <location evidence="2">Mitochondrion inner membrane</location>
        <topology evidence="2">Multi-pass membrane protein</topology>
    </subcellularLocation>
</comment>
<keyword evidence="5 17" id="KW-0813">Transport</keyword>
<feature type="transmembrane region" description="Helical" evidence="17">
    <location>
        <begin position="423"/>
        <end position="443"/>
    </location>
</feature>
<sequence length="575" mass="65992">MVLSMCFVSFIFLFMLGIFLVLLGFYFLMNDLIIFVEWSIVSLNSSSIVMTFLFDWMSLIFMGFVFFISSLVILYSDDYMHGDLNMNRFIMLVLMFVISMMFLIISPNMISILLGWDGLGLVSYCLVIYYQNVKSYNAGMITFLSNRIGDVALLMVIAWMLNFGSWNYIYYLSFLKSSFEMDLISIFVVLAALTSSAQIPFSSWLPAAMAAPTPVSALVHSSTLVTAGVYLLIRFEIVFMDWLNILLLLISGLTMFMSGLGANFEYDLKSIIALSTLSQLGLMISVLSLGLIGLSFFHLLTHALFKALLFMCAGVVIHFMNDSQDIRYMGVLSFQMPLTSSCLMISNFALCGMPFLAGFYSKDLILESISLSYLNMFSFFLFFISTGLTVCYSFRLFYYVLCSDFNMNSFCFLFEYNFNMLRGMLLLLVMSVLGGSFLSWIIFPTPVMICLPFYLKWLVLLVSFIGGWMGFEMASLNFSSNMISMDFSSLIIFFGSMWFMPYISTYGMSFFPLYFGYYSLKVFDFGWSEYFGGQNLNFLFMSLSGLNYWFQYNSLKLFLLFFIMWMVVLIFFLII</sequence>
<evidence type="ECO:0000256" key="8">
    <source>
        <dbReference type="ARBA" id="ARBA00022792"/>
    </source>
</evidence>
<feature type="transmembrane region" description="Helical" evidence="17">
    <location>
        <begin position="380"/>
        <end position="402"/>
    </location>
</feature>
<comment type="catalytic activity">
    <reaction evidence="16 17">
        <text>a ubiquinone + NADH + 5 H(+)(in) = a ubiquinol + NAD(+) + 4 H(+)(out)</text>
        <dbReference type="Rhea" id="RHEA:29091"/>
        <dbReference type="Rhea" id="RHEA-COMP:9565"/>
        <dbReference type="Rhea" id="RHEA-COMP:9566"/>
        <dbReference type="ChEBI" id="CHEBI:15378"/>
        <dbReference type="ChEBI" id="CHEBI:16389"/>
        <dbReference type="ChEBI" id="CHEBI:17976"/>
        <dbReference type="ChEBI" id="CHEBI:57540"/>
        <dbReference type="ChEBI" id="CHEBI:57945"/>
        <dbReference type="EC" id="7.1.1.2"/>
    </reaction>
</comment>
<name>A0A8K1KU50_9NEOP</name>
<feature type="transmembrane region" description="Helical" evidence="17">
    <location>
        <begin position="86"/>
        <end position="105"/>
    </location>
</feature>
<feature type="transmembrane region" description="Helical" evidence="17">
    <location>
        <begin position="271"/>
        <end position="297"/>
    </location>
</feature>
<comment type="function">
    <text evidence="1">Core subunit of the mitochondrial membrane respiratory chain NADH dehydrogenase (Complex I) that is believed to belong to the minimal assembly required for catalysis. Complex I functions in the transfer of electrons from NADH to the respiratory chain. The immediate electron acceptor for the enzyme is believed to be ubiquinone.</text>
</comment>
<organism evidence="21">
    <name type="scientific">Cryptocercus tianbaensis</name>
    <dbReference type="NCBI Taxonomy" id="1980973"/>
    <lineage>
        <taxon>Eukaryota</taxon>
        <taxon>Metazoa</taxon>
        <taxon>Ecdysozoa</taxon>
        <taxon>Arthropoda</taxon>
        <taxon>Hexapoda</taxon>
        <taxon>Insecta</taxon>
        <taxon>Pterygota</taxon>
        <taxon>Neoptera</taxon>
        <taxon>Polyneoptera</taxon>
        <taxon>Dictyoptera</taxon>
        <taxon>Blattodea</taxon>
        <taxon>Blattoidea</taxon>
        <taxon>Cryptocercidae</taxon>
        <taxon>Cryptocercus</taxon>
    </lineage>
</organism>
<evidence type="ECO:0000259" key="18">
    <source>
        <dbReference type="Pfam" id="PF00361"/>
    </source>
</evidence>
<evidence type="ECO:0000259" key="19">
    <source>
        <dbReference type="Pfam" id="PF00662"/>
    </source>
</evidence>
<dbReference type="Pfam" id="PF00662">
    <property type="entry name" value="Proton_antipo_N"/>
    <property type="match status" value="1"/>
</dbReference>
<dbReference type="RefSeq" id="YP_010227807.1">
    <property type="nucleotide sequence ID" value="NC_059065.1"/>
</dbReference>
<keyword evidence="11 17" id="KW-1133">Transmembrane helix</keyword>
<evidence type="ECO:0000256" key="6">
    <source>
        <dbReference type="ARBA" id="ARBA00022660"/>
    </source>
</evidence>
<dbReference type="EC" id="7.1.1.2" evidence="3 17"/>
<evidence type="ECO:0000256" key="11">
    <source>
        <dbReference type="ARBA" id="ARBA00022989"/>
    </source>
</evidence>
<evidence type="ECO:0000256" key="10">
    <source>
        <dbReference type="ARBA" id="ARBA00022982"/>
    </source>
</evidence>
<dbReference type="InterPro" id="IPR001750">
    <property type="entry name" value="ND/Mrp_TM"/>
</dbReference>
<keyword evidence="9" id="KW-1278">Translocase</keyword>
<keyword evidence="7 17" id="KW-0812">Transmembrane</keyword>
<keyword evidence="8" id="KW-0999">Mitochondrion inner membrane</keyword>
<accession>A0A8K1KU50</accession>